<reference evidence="2 3" key="1">
    <citation type="journal article" date="2022" name="Allergy">
        <title>Genome assembly and annotation of Periplaneta americana reveal a comprehensive cockroach allergen profile.</title>
        <authorList>
            <person name="Wang L."/>
            <person name="Xiong Q."/>
            <person name="Saelim N."/>
            <person name="Wang L."/>
            <person name="Nong W."/>
            <person name="Wan A.T."/>
            <person name="Shi M."/>
            <person name="Liu X."/>
            <person name="Cao Q."/>
            <person name="Hui J.H.L."/>
            <person name="Sookrung N."/>
            <person name="Leung T.F."/>
            <person name="Tungtrongchitr A."/>
            <person name="Tsui S.K.W."/>
        </authorList>
    </citation>
    <scope>NUCLEOTIDE SEQUENCE [LARGE SCALE GENOMIC DNA]</scope>
    <source>
        <strain evidence="2">PWHHKU_190912</strain>
    </source>
</reference>
<evidence type="ECO:0000313" key="2">
    <source>
        <dbReference type="EMBL" id="KAJ4437233.1"/>
    </source>
</evidence>
<name>A0ABQ8SSR1_PERAM</name>
<accession>A0ABQ8SSR1</accession>
<comment type="caution">
    <text evidence="2">The sequence shown here is derived from an EMBL/GenBank/DDBJ whole genome shotgun (WGS) entry which is preliminary data.</text>
</comment>
<dbReference type="Proteomes" id="UP001148838">
    <property type="component" value="Unassembled WGS sequence"/>
</dbReference>
<dbReference type="EMBL" id="JAJSOF020000021">
    <property type="protein sequence ID" value="KAJ4437233.1"/>
    <property type="molecule type" value="Genomic_DNA"/>
</dbReference>
<proteinExistence type="predicted"/>
<feature type="compositionally biased region" description="Basic and acidic residues" evidence="1">
    <location>
        <begin position="476"/>
        <end position="487"/>
    </location>
</feature>
<gene>
    <name evidence="2" type="ORF">ANN_17368</name>
</gene>
<organism evidence="2 3">
    <name type="scientific">Periplaneta americana</name>
    <name type="common">American cockroach</name>
    <name type="synonym">Blatta americana</name>
    <dbReference type="NCBI Taxonomy" id="6978"/>
    <lineage>
        <taxon>Eukaryota</taxon>
        <taxon>Metazoa</taxon>
        <taxon>Ecdysozoa</taxon>
        <taxon>Arthropoda</taxon>
        <taxon>Hexapoda</taxon>
        <taxon>Insecta</taxon>
        <taxon>Pterygota</taxon>
        <taxon>Neoptera</taxon>
        <taxon>Polyneoptera</taxon>
        <taxon>Dictyoptera</taxon>
        <taxon>Blattodea</taxon>
        <taxon>Blattoidea</taxon>
        <taxon>Blattidae</taxon>
        <taxon>Blattinae</taxon>
        <taxon>Periplaneta</taxon>
    </lineage>
</organism>
<evidence type="ECO:0000313" key="3">
    <source>
        <dbReference type="Proteomes" id="UP001148838"/>
    </source>
</evidence>
<protein>
    <submittedName>
        <fullName evidence="2">Uncharacterized protein</fullName>
    </submittedName>
</protein>
<keyword evidence="3" id="KW-1185">Reference proteome</keyword>
<sequence length="487" mass="55487">MEKLTQRRTARIIFFTDIIRSIKSRRLRWTGHVARMGESRNAYRVLVGRPEGKRPLERPRRRWEENIKLDLRECAPSKDVRTGDPGGHIGNKRCCKILLKEADITLRFSHLIDILQNQAFPEWRLAMPEGPGLGTSGVACSKPGYAANLNVVRLCVLENTPKVVGSRISVWLFRIITRDCGGGGGLDQHVFSAPQKLRVPGTDMLSLLCEMLLYQEFFWPRQPALPSNLNDIQYCYYKIHCHNPGDLRNYAVKLTGFLEFGKDATTLPPRGFDGSLSILLNEGCDWLLTGEDKISVTVRKTFIYDNQLVVDSRRGDFLRRRLEIFVSCMGRMPSEKALQEMVLSFQYATPRTKVSVHPQMMDVVCLLVYDLWIFSVDRELQLVQVKSASGDIGMECRGKTQLPHRSLDAQISTCAHRLKYTTERTHLRFLSSDKGNSVDKNRTSHLKLQISFGNLMVNVFISGHEQSGFNSVQRSSPRDEEVKSLVR</sequence>
<evidence type="ECO:0000256" key="1">
    <source>
        <dbReference type="SAM" id="MobiDB-lite"/>
    </source>
</evidence>
<feature type="region of interest" description="Disordered" evidence="1">
    <location>
        <begin position="468"/>
        <end position="487"/>
    </location>
</feature>